<feature type="compositionally biased region" description="Polar residues" evidence="1">
    <location>
        <begin position="547"/>
        <end position="562"/>
    </location>
</feature>
<feature type="compositionally biased region" description="Polar residues" evidence="1">
    <location>
        <begin position="364"/>
        <end position="378"/>
    </location>
</feature>
<name>A0A6G1I5S7_9PEZI</name>
<dbReference type="PANTHER" id="PTHR43433">
    <property type="entry name" value="HYDROLASE, ALPHA/BETA FOLD FAMILY PROTEIN"/>
    <property type="match status" value="1"/>
</dbReference>
<feature type="compositionally biased region" description="Basic and acidic residues" evidence="1">
    <location>
        <begin position="426"/>
        <end position="438"/>
    </location>
</feature>
<dbReference type="SUPFAM" id="SSF53474">
    <property type="entry name" value="alpha/beta-Hydrolases"/>
    <property type="match status" value="1"/>
</dbReference>
<feature type="region of interest" description="Disordered" evidence="1">
    <location>
        <begin position="239"/>
        <end position="285"/>
    </location>
</feature>
<feature type="region of interest" description="Disordered" evidence="1">
    <location>
        <begin position="900"/>
        <end position="946"/>
    </location>
</feature>
<feature type="compositionally biased region" description="Pro residues" evidence="1">
    <location>
        <begin position="929"/>
        <end position="941"/>
    </location>
</feature>
<feature type="compositionally biased region" description="Pro residues" evidence="1">
    <location>
        <begin position="512"/>
        <end position="523"/>
    </location>
</feature>
<protein>
    <submittedName>
        <fullName evidence="3">Alpha/beta-hydrolase</fullName>
    </submittedName>
</protein>
<accession>A0A6G1I5S7</accession>
<proteinExistence type="predicted"/>
<dbReference type="Gene3D" id="3.40.50.1820">
    <property type="entry name" value="alpha/beta hydrolase"/>
    <property type="match status" value="2"/>
</dbReference>
<evidence type="ECO:0000256" key="1">
    <source>
        <dbReference type="SAM" id="MobiDB-lite"/>
    </source>
</evidence>
<dbReference type="Pfam" id="PF00561">
    <property type="entry name" value="Abhydrolase_1"/>
    <property type="match status" value="1"/>
</dbReference>
<feature type="compositionally biased region" description="Pro residues" evidence="1">
    <location>
        <begin position="588"/>
        <end position="599"/>
    </location>
</feature>
<organism evidence="3 4">
    <name type="scientific">Trichodelitschia bisporula</name>
    <dbReference type="NCBI Taxonomy" id="703511"/>
    <lineage>
        <taxon>Eukaryota</taxon>
        <taxon>Fungi</taxon>
        <taxon>Dikarya</taxon>
        <taxon>Ascomycota</taxon>
        <taxon>Pezizomycotina</taxon>
        <taxon>Dothideomycetes</taxon>
        <taxon>Dothideomycetes incertae sedis</taxon>
        <taxon>Phaeotrichales</taxon>
        <taxon>Phaeotrichaceae</taxon>
        <taxon>Trichodelitschia</taxon>
    </lineage>
</organism>
<evidence type="ECO:0000259" key="2">
    <source>
        <dbReference type="Pfam" id="PF00561"/>
    </source>
</evidence>
<keyword evidence="3" id="KW-0378">Hydrolase</keyword>
<evidence type="ECO:0000313" key="4">
    <source>
        <dbReference type="Proteomes" id="UP000799640"/>
    </source>
</evidence>
<feature type="region of interest" description="Disordered" evidence="1">
    <location>
        <begin position="426"/>
        <end position="687"/>
    </location>
</feature>
<dbReference type="InterPro" id="IPR050471">
    <property type="entry name" value="AB_hydrolase"/>
</dbReference>
<dbReference type="GO" id="GO:0016787">
    <property type="term" value="F:hydrolase activity"/>
    <property type="evidence" value="ECO:0007669"/>
    <property type="project" value="UniProtKB-KW"/>
</dbReference>
<dbReference type="EMBL" id="ML996689">
    <property type="protein sequence ID" value="KAF2403541.1"/>
    <property type="molecule type" value="Genomic_DNA"/>
</dbReference>
<feature type="compositionally biased region" description="Low complexity" evidence="1">
    <location>
        <begin position="577"/>
        <end position="587"/>
    </location>
</feature>
<feature type="region of interest" description="Disordered" evidence="1">
    <location>
        <begin position="168"/>
        <end position="195"/>
    </location>
</feature>
<gene>
    <name evidence="3" type="ORF">EJ06DRAFT_527165</name>
</gene>
<keyword evidence="4" id="KW-1185">Reference proteome</keyword>
<feature type="compositionally biased region" description="Polar residues" evidence="1">
    <location>
        <begin position="390"/>
        <end position="399"/>
    </location>
</feature>
<dbReference type="AlphaFoldDB" id="A0A6G1I5S7"/>
<evidence type="ECO:0000313" key="3">
    <source>
        <dbReference type="EMBL" id="KAF2403541.1"/>
    </source>
</evidence>
<feature type="region of interest" description="Disordered" evidence="1">
    <location>
        <begin position="348"/>
        <end position="414"/>
    </location>
</feature>
<dbReference type="InterPro" id="IPR000073">
    <property type="entry name" value="AB_hydrolase_1"/>
</dbReference>
<sequence>MPRLWLDATQDDQFNDGHQQALPDRSSNTVARPPAPPYLPQNRAPRQQHRHVLPLPPLHSPTPPERRRSSATVPHAPSPTAREAKRRSERNVASLSSPEVISSLIDSLSSISIPADGHFETSTPVHGARTTPASPVIRPMRSFGGESGGSFGIDYGAYKQSLRDEFVEPDDAAEPPVIRTSKRPSGFSDVTAPRGRKGSAALGAYIRSGAARSSSSLISFGRDDDAASFTGFSIDNTTRRRSMASVSRESFESRRSAKKGHRSFTALGSKDRRRSKETDPKTDMGNVGAIITEYLYTPKTNLMPGSPTSPKRPMAFDTTIKEEGSPHEEQAPPNRLPKKREERLSLIDTTNLPSPGFAPPVPSRRSSLRLQDAPTPNNRRSHSPRRFSGISATKSVTVTEENETRSLRVLSTMDGDDTEVTKRIKELKARKEQRDRESSQSIGPASADPRCTDPGGTSPLSDHSPADASTKARKVLGLASIHIPPPGPLPEKRPSRDSGICSAHLKAEPEPNRPGTPLTPTPLPINYAYVVQSLNSDSPPPGKPSSIRGSIRSTAPSTTSQTHRTHAVGGRSAVSRTTTSKSLLLETSPPPRDPPPAPPVNISTNAEVTHDPSGTTTPVDRQSTETFPTPRDSASSVSTSKPRNSASLRKQRRRWSHPDPSSTLERRSSMRSTSASGPKVPTPNVDTLAVKHPETVLEEANYGRPSSADSDMAVLAAVRAFVEHPRLSRRIRHPVSGRVIAFSEVGDVNGHAVFVCVGMGLTRYVTAFYDELASALGLRLITPDRPGVGESHTDPTGTPLSWPDDVLAICQALHIPKFSIVAHSAGAIYALATALRMPQHIRGRVHLLAPWIPPSQMAPVGLAKTDPPPGAQLPKSQRFLRVLPAPFLKVANSTFLSATSASLSPNTTGGSGGRKKRKSLLSSRESTPSPLPPRPSANPPHRPGHTRRESILLMDQQNMPDGEAMKAARSTRDLRTAASAVGYLEKEAAAQSHNSKNFEDDPAWRAAYDDRLTLAIWELATTHANPAVDLLVCLERHQPIGFRYQDITRAVVIHHGSEDKRVPVENVRWLGRCMRRCEVRVLDGQGHGLMASALVMGGVLEEMGREWRDWESAVRKGMEGKKREL</sequence>
<dbReference type="PANTHER" id="PTHR43433:SF10">
    <property type="entry name" value="AB HYDROLASE-1 DOMAIN-CONTAINING PROTEIN"/>
    <property type="match status" value="1"/>
</dbReference>
<dbReference type="Proteomes" id="UP000799640">
    <property type="component" value="Unassembled WGS sequence"/>
</dbReference>
<feature type="region of interest" description="Disordered" evidence="1">
    <location>
        <begin position="1"/>
        <end position="98"/>
    </location>
</feature>
<feature type="compositionally biased region" description="Polar residues" evidence="1">
    <location>
        <begin position="601"/>
        <end position="648"/>
    </location>
</feature>
<feature type="compositionally biased region" description="Pro residues" evidence="1">
    <location>
        <begin position="54"/>
        <end position="63"/>
    </location>
</feature>
<dbReference type="OrthoDB" id="435520at2759"/>
<feature type="region of interest" description="Disordered" evidence="1">
    <location>
        <begin position="120"/>
        <end position="145"/>
    </location>
</feature>
<feature type="domain" description="AB hydrolase-1" evidence="2">
    <location>
        <begin position="758"/>
        <end position="862"/>
    </location>
</feature>
<dbReference type="InterPro" id="IPR029058">
    <property type="entry name" value="AB_hydrolase_fold"/>
</dbReference>
<reference evidence="3" key="1">
    <citation type="journal article" date="2020" name="Stud. Mycol.">
        <title>101 Dothideomycetes genomes: a test case for predicting lifestyles and emergence of pathogens.</title>
        <authorList>
            <person name="Haridas S."/>
            <person name="Albert R."/>
            <person name="Binder M."/>
            <person name="Bloem J."/>
            <person name="Labutti K."/>
            <person name="Salamov A."/>
            <person name="Andreopoulos B."/>
            <person name="Baker S."/>
            <person name="Barry K."/>
            <person name="Bills G."/>
            <person name="Bluhm B."/>
            <person name="Cannon C."/>
            <person name="Castanera R."/>
            <person name="Culley D."/>
            <person name="Daum C."/>
            <person name="Ezra D."/>
            <person name="Gonzalez J."/>
            <person name="Henrissat B."/>
            <person name="Kuo A."/>
            <person name="Liang C."/>
            <person name="Lipzen A."/>
            <person name="Lutzoni F."/>
            <person name="Magnuson J."/>
            <person name="Mondo S."/>
            <person name="Nolan M."/>
            <person name="Ohm R."/>
            <person name="Pangilinan J."/>
            <person name="Park H.-J."/>
            <person name="Ramirez L."/>
            <person name="Alfaro M."/>
            <person name="Sun H."/>
            <person name="Tritt A."/>
            <person name="Yoshinaga Y."/>
            <person name="Zwiers L.-H."/>
            <person name="Turgeon B."/>
            <person name="Goodwin S."/>
            <person name="Spatafora J."/>
            <person name="Crous P."/>
            <person name="Grigoriev I."/>
        </authorList>
    </citation>
    <scope>NUCLEOTIDE SEQUENCE</scope>
    <source>
        <strain evidence="3">CBS 262.69</strain>
    </source>
</reference>